<proteinExistence type="predicted"/>
<dbReference type="GO" id="GO:0005737">
    <property type="term" value="C:cytoplasm"/>
    <property type="evidence" value="ECO:0007669"/>
    <property type="project" value="TreeGrafter"/>
</dbReference>
<dbReference type="SUPFAM" id="SSF51735">
    <property type="entry name" value="NAD(P)-binding Rossmann-fold domains"/>
    <property type="match status" value="1"/>
</dbReference>
<sequence length="197" mass="21329">MTQKVVVAGATGFIGGHVAETLVRAGLDAFAVGRTTNVSVGRFDRGSACAVIDCAGLDPDRVKALKTAFPDSRYVLVSSAAVYRALEEPSALVDERCEVAPLGTRTDYVDKKLRCEELIIEQDAVVVRPVDVVGPRDPHDRIQYWAALGREDSNGVAFCEPTRRIEFVDVRDLATLLLFCATNTDRPTPVVNARVPA</sequence>
<reference evidence="2" key="1">
    <citation type="submission" date="2022-05" db="EMBL/GenBank/DDBJ databases">
        <authorList>
            <person name="Tuo L."/>
        </authorList>
    </citation>
    <scope>NUCLEOTIDE SEQUENCE</scope>
    <source>
        <strain evidence="2">BSK12Z-4</strain>
    </source>
</reference>
<dbReference type="GO" id="GO:0004029">
    <property type="term" value="F:aldehyde dehydrogenase (NAD+) activity"/>
    <property type="evidence" value="ECO:0007669"/>
    <property type="project" value="TreeGrafter"/>
</dbReference>
<name>A0A9X2D627_9ACTN</name>
<evidence type="ECO:0000313" key="2">
    <source>
        <dbReference type="EMBL" id="MCM0620082.1"/>
    </source>
</evidence>
<organism evidence="2 3">
    <name type="scientific">Nocardioides bruguierae</name>
    <dbReference type="NCBI Taxonomy" id="2945102"/>
    <lineage>
        <taxon>Bacteria</taxon>
        <taxon>Bacillati</taxon>
        <taxon>Actinomycetota</taxon>
        <taxon>Actinomycetes</taxon>
        <taxon>Propionibacteriales</taxon>
        <taxon>Nocardioidaceae</taxon>
        <taxon>Nocardioides</taxon>
    </lineage>
</organism>
<dbReference type="Pfam" id="PF01370">
    <property type="entry name" value="Epimerase"/>
    <property type="match status" value="1"/>
</dbReference>
<dbReference type="PANTHER" id="PTHR48079:SF6">
    <property type="entry name" value="NAD(P)-BINDING DOMAIN-CONTAINING PROTEIN-RELATED"/>
    <property type="match status" value="1"/>
</dbReference>
<dbReference type="Proteomes" id="UP001139485">
    <property type="component" value="Unassembled WGS sequence"/>
</dbReference>
<accession>A0A9X2D627</accession>
<dbReference type="InterPro" id="IPR001509">
    <property type="entry name" value="Epimerase_deHydtase"/>
</dbReference>
<dbReference type="InterPro" id="IPR036291">
    <property type="entry name" value="NAD(P)-bd_dom_sf"/>
</dbReference>
<keyword evidence="3" id="KW-1185">Reference proteome</keyword>
<evidence type="ECO:0000259" key="1">
    <source>
        <dbReference type="Pfam" id="PF01370"/>
    </source>
</evidence>
<comment type="caution">
    <text evidence="2">The sequence shown here is derived from an EMBL/GenBank/DDBJ whole genome shotgun (WGS) entry which is preliminary data.</text>
</comment>
<dbReference type="AlphaFoldDB" id="A0A9X2D627"/>
<dbReference type="PANTHER" id="PTHR48079">
    <property type="entry name" value="PROTEIN YEEZ"/>
    <property type="match status" value="1"/>
</dbReference>
<feature type="domain" description="NAD-dependent epimerase/dehydratase" evidence="1">
    <location>
        <begin position="71"/>
        <end position="186"/>
    </location>
</feature>
<dbReference type="Gene3D" id="3.40.50.720">
    <property type="entry name" value="NAD(P)-binding Rossmann-like Domain"/>
    <property type="match status" value="2"/>
</dbReference>
<dbReference type="RefSeq" id="WP_250826766.1">
    <property type="nucleotide sequence ID" value="NZ_JAMOIL010000008.1"/>
</dbReference>
<dbReference type="EMBL" id="JAMOIL010000008">
    <property type="protein sequence ID" value="MCM0620082.1"/>
    <property type="molecule type" value="Genomic_DNA"/>
</dbReference>
<protein>
    <submittedName>
        <fullName evidence="2">NAD-dependent epimerase/dehydratase family protein</fullName>
    </submittedName>
</protein>
<dbReference type="InterPro" id="IPR051783">
    <property type="entry name" value="NAD(P)-dependent_oxidoreduct"/>
</dbReference>
<evidence type="ECO:0000313" key="3">
    <source>
        <dbReference type="Proteomes" id="UP001139485"/>
    </source>
</evidence>
<gene>
    <name evidence="2" type="ORF">M8330_07210</name>
</gene>